<name>A0A1G2U4V5_9BACT</name>
<accession>A0A1G2U4V5</accession>
<gene>
    <name evidence="1" type="ORF">A2920_01125</name>
</gene>
<dbReference type="EMBL" id="MHWD01000008">
    <property type="protein sequence ID" value="OHB04531.1"/>
    <property type="molecule type" value="Genomic_DNA"/>
</dbReference>
<organism evidence="1 2">
    <name type="scientific">Candidatus Zambryskibacteria bacterium RIFCSPLOWO2_01_FULL_43_17</name>
    <dbReference type="NCBI Taxonomy" id="1802760"/>
    <lineage>
        <taxon>Bacteria</taxon>
        <taxon>Candidatus Zambryskiibacteriota</taxon>
    </lineage>
</organism>
<evidence type="ECO:0000313" key="2">
    <source>
        <dbReference type="Proteomes" id="UP000179283"/>
    </source>
</evidence>
<proteinExistence type="predicted"/>
<dbReference type="AlphaFoldDB" id="A0A1G2U4V5"/>
<comment type="caution">
    <text evidence="1">The sequence shown here is derived from an EMBL/GenBank/DDBJ whole genome shotgun (WGS) entry which is preliminary data.</text>
</comment>
<evidence type="ECO:0000313" key="1">
    <source>
        <dbReference type="EMBL" id="OHB04531.1"/>
    </source>
</evidence>
<protein>
    <submittedName>
        <fullName evidence="1">Uncharacterized protein</fullName>
    </submittedName>
</protein>
<sequence>MSFEFPDDRSASDIEDENTLLDPESIVELGGPIHERLAPLFSISQITEFQTMLRSEGVTLQELGNLSEPDAIKVSMMAADIFELDVADRKEKIEEIAAFVKDR</sequence>
<reference evidence="1 2" key="1">
    <citation type="journal article" date="2016" name="Nat. Commun.">
        <title>Thousands of microbial genomes shed light on interconnected biogeochemical processes in an aquifer system.</title>
        <authorList>
            <person name="Anantharaman K."/>
            <person name="Brown C.T."/>
            <person name="Hug L.A."/>
            <person name="Sharon I."/>
            <person name="Castelle C.J."/>
            <person name="Probst A.J."/>
            <person name="Thomas B.C."/>
            <person name="Singh A."/>
            <person name="Wilkins M.J."/>
            <person name="Karaoz U."/>
            <person name="Brodie E.L."/>
            <person name="Williams K.H."/>
            <person name="Hubbard S.S."/>
            <person name="Banfield J.F."/>
        </authorList>
    </citation>
    <scope>NUCLEOTIDE SEQUENCE [LARGE SCALE GENOMIC DNA]</scope>
</reference>
<dbReference type="Proteomes" id="UP000179283">
    <property type="component" value="Unassembled WGS sequence"/>
</dbReference>